<sequence>MKQRGGSVTAVSAACRGLTFIHSLSTAPSSNGSFKYLQPFHTRDMSDIPTELQREIFELAVRSNHKDAALKLKLSLVAHHVHFWVDTVFYETVTILRDASGTKFLKLIDSKAPGFFGPVVKALLMMDVGALSCARILSSCTGVQSFAWWVMEDPTPALSAVSQLALQRLVLEFRHFISFAAALPPPIWLATLTHLETGIVDDVKRSDADLEQLRLFPHLTHVSLYAPKRSDSYAQMVVDNCPNLHILVMILGNHAAASGTAASRVDSRVVVRIVPPDSTEGDIIDDWEAAHLGLPNPWTHAEDILNERKRLAPQERAIHEK</sequence>
<dbReference type="AlphaFoldDB" id="A0A8H7CJ01"/>
<organism evidence="1 2">
    <name type="scientific">Mycena sanguinolenta</name>
    <dbReference type="NCBI Taxonomy" id="230812"/>
    <lineage>
        <taxon>Eukaryota</taxon>
        <taxon>Fungi</taxon>
        <taxon>Dikarya</taxon>
        <taxon>Basidiomycota</taxon>
        <taxon>Agaricomycotina</taxon>
        <taxon>Agaricomycetes</taxon>
        <taxon>Agaricomycetidae</taxon>
        <taxon>Agaricales</taxon>
        <taxon>Marasmiineae</taxon>
        <taxon>Mycenaceae</taxon>
        <taxon>Mycena</taxon>
    </lineage>
</organism>
<comment type="caution">
    <text evidence="1">The sequence shown here is derived from an EMBL/GenBank/DDBJ whole genome shotgun (WGS) entry which is preliminary data.</text>
</comment>
<dbReference type="PROSITE" id="PS51257">
    <property type="entry name" value="PROKAR_LIPOPROTEIN"/>
    <property type="match status" value="1"/>
</dbReference>
<keyword evidence="2" id="KW-1185">Reference proteome</keyword>
<gene>
    <name evidence="1" type="ORF">MSAN_02245800</name>
</gene>
<dbReference type="EMBL" id="JACAZH010000033">
    <property type="protein sequence ID" value="KAF7337722.1"/>
    <property type="molecule type" value="Genomic_DNA"/>
</dbReference>
<dbReference type="OrthoDB" id="3145912at2759"/>
<proteinExistence type="predicted"/>
<protein>
    <submittedName>
        <fullName evidence="1">Uncharacterized protein</fullName>
    </submittedName>
</protein>
<name>A0A8H7CJ01_9AGAR</name>
<evidence type="ECO:0000313" key="2">
    <source>
        <dbReference type="Proteomes" id="UP000623467"/>
    </source>
</evidence>
<reference evidence="1" key="1">
    <citation type="submission" date="2020-05" db="EMBL/GenBank/DDBJ databases">
        <title>Mycena genomes resolve the evolution of fungal bioluminescence.</title>
        <authorList>
            <person name="Tsai I.J."/>
        </authorList>
    </citation>
    <scope>NUCLEOTIDE SEQUENCE</scope>
    <source>
        <strain evidence="1">160909Yilan</strain>
    </source>
</reference>
<evidence type="ECO:0000313" key="1">
    <source>
        <dbReference type="EMBL" id="KAF7337722.1"/>
    </source>
</evidence>
<accession>A0A8H7CJ01</accession>
<dbReference type="Proteomes" id="UP000623467">
    <property type="component" value="Unassembled WGS sequence"/>
</dbReference>